<name>A0A7G1KGH9_9NOCA</name>
<dbReference type="RefSeq" id="WP_187686676.1">
    <property type="nucleotide sequence ID" value="NZ_AP023396.1"/>
</dbReference>
<organism evidence="1 2">
    <name type="scientific">Nocardia wallacei</name>
    <dbReference type="NCBI Taxonomy" id="480035"/>
    <lineage>
        <taxon>Bacteria</taxon>
        <taxon>Bacillati</taxon>
        <taxon>Actinomycetota</taxon>
        <taxon>Actinomycetes</taxon>
        <taxon>Mycobacteriales</taxon>
        <taxon>Nocardiaceae</taxon>
        <taxon>Nocardia</taxon>
    </lineage>
</organism>
<dbReference type="EMBL" id="AP023396">
    <property type="protein sequence ID" value="BCK53069.1"/>
    <property type="molecule type" value="Genomic_DNA"/>
</dbReference>
<evidence type="ECO:0008006" key="3">
    <source>
        <dbReference type="Google" id="ProtNLM"/>
    </source>
</evidence>
<proteinExistence type="predicted"/>
<dbReference type="Proteomes" id="UP000516173">
    <property type="component" value="Chromosome"/>
</dbReference>
<keyword evidence="2" id="KW-1185">Reference proteome</keyword>
<sequence length="128" mass="14491">MTTEDYGEITLKDGPGGLRRKRFTGRYLAEAREVAKTGVTVDRVYHSRKGKFVIQRQRSDWSDVTTLTGLAADWTNWRGILGVGEQNWGDFTVEILDSLDDLRGVVPPKLYRRVVAATEQPHTEVLDI</sequence>
<dbReference type="KEGG" id="nwl:NWFMUON74_08410"/>
<gene>
    <name evidence="1" type="ORF">NWFMUON74_08410</name>
</gene>
<protein>
    <recommendedName>
        <fullName evidence="3">EXLDI protein</fullName>
    </recommendedName>
</protein>
<dbReference type="NCBIfam" id="TIGR04342">
    <property type="entry name" value="EXLDI"/>
    <property type="match status" value="1"/>
</dbReference>
<dbReference type="AlphaFoldDB" id="A0A7G1KGH9"/>
<evidence type="ECO:0000313" key="1">
    <source>
        <dbReference type="EMBL" id="BCK53069.1"/>
    </source>
</evidence>
<evidence type="ECO:0000313" key="2">
    <source>
        <dbReference type="Proteomes" id="UP000516173"/>
    </source>
</evidence>
<reference evidence="1 2" key="1">
    <citation type="submission" date="2020-08" db="EMBL/GenBank/DDBJ databases">
        <title>Genome Sequencing of Nocardia wallacei strain FMUON74 and assembly.</title>
        <authorList>
            <person name="Toyokawa M."/>
            <person name="Uesaka K."/>
        </authorList>
    </citation>
    <scope>NUCLEOTIDE SEQUENCE [LARGE SCALE GENOMIC DNA]</scope>
    <source>
        <strain evidence="1 2">FMUON74</strain>
    </source>
</reference>
<dbReference type="InterPro" id="IPR027580">
    <property type="entry name" value="EXLDI"/>
</dbReference>
<accession>A0A7G1KGH9</accession>
<dbReference type="GeneID" id="80345461"/>